<dbReference type="EC" id="2.5.1.9" evidence="5 10"/>
<evidence type="ECO:0000256" key="8">
    <source>
        <dbReference type="ARBA" id="ARBA00022679"/>
    </source>
</evidence>
<evidence type="ECO:0000313" key="14">
    <source>
        <dbReference type="Proteomes" id="UP000546464"/>
    </source>
</evidence>
<dbReference type="InterPro" id="IPR023366">
    <property type="entry name" value="ATP_synth_asu-like_sf"/>
</dbReference>
<dbReference type="NCBIfam" id="NF009566">
    <property type="entry name" value="PRK13020.1"/>
    <property type="match status" value="1"/>
</dbReference>
<keyword evidence="9" id="KW-0677">Repeat</keyword>
<proteinExistence type="predicted"/>
<comment type="caution">
    <text evidence="13">The sequence shown here is derived from an EMBL/GenBank/DDBJ whole genome shotgun (WGS) entry which is preliminary data.</text>
</comment>
<dbReference type="FunFam" id="2.40.30.20:FF:000003">
    <property type="entry name" value="Riboflavin synthase, alpha subunit"/>
    <property type="match status" value="1"/>
</dbReference>
<evidence type="ECO:0000256" key="7">
    <source>
        <dbReference type="ARBA" id="ARBA00022619"/>
    </source>
</evidence>
<dbReference type="Pfam" id="PF00677">
    <property type="entry name" value="Lum_binding"/>
    <property type="match status" value="2"/>
</dbReference>
<feature type="domain" description="Lumazine-binding" evidence="12">
    <location>
        <begin position="97"/>
        <end position="193"/>
    </location>
</feature>
<name>A0A842HBM3_9BACT</name>
<dbReference type="NCBIfam" id="NF006767">
    <property type="entry name" value="PRK09289.1"/>
    <property type="match status" value="1"/>
</dbReference>
<dbReference type="SUPFAM" id="SSF63380">
    <property type="entry name" value="Riboflavin synthase domain-like"/>
    <property type="match status" value="2"/>
</dbReference>
<evidence type="ECO:0000256" key="6">
    <source>
        <dbReference type="ARBA" id="ARBA00013950"/>
    </source>
</evidence>
<dbReference type="PIRSF" id="PIRSF000498">
    <property type="entry name" value="Riboflavin_syn_A"/>
    <property type="match status" value="1"/>
</dbReference>
<feature type="domain" description="Lumazine-binding" evidence="12">
    <location>
        <begin position="1"/>
        <end position="96"/>
    </location>
</feature>
<gene>
    <name evidence="13" type="ORF">H5P28_04720</name>
</gene>
<evidence type="ECO:0000256" key="9">
    <source>
        <dbReference type="ARBA" id="ARBA00022737"/>
    </source>
</evidence>
<keyword evidence="14" id="KW-1185">Reference proteome</keyword>
<comment type="function">
    <text evidence="2">Catalyzes the dismutation of two molecules of 6,7-dimethyl-8-ribityllumazine, resulting in the formation of riboflavin and 5-amino-6-(D-ribitylamino)uracil.</text>
</comment>
<comment type="subunit">
    <text evidence="4">Homotrimer.</text>
</comment>
<evidence type="ECO:0000256" key="5">
    <source>
        <dbReference type="ARBA" id="ARBA00012827"/>
    </source>
</evidence>
<keyword evidence="7" id="KW-0686">Riboflavin biosynthesis</keyword>
<dbReference type="GO" id="GO:0009231">
    <property type="term" value="P:riboflavin biosynthetic process"/>
    <property type="evidence" value="ECO:0007669"/>
    <property type="project" value="UniProtKB-KW"/>
</dbReference>
<dbReference type="AlphaFoldDB" id="A0A842HBM3"/>
<sequence length="197" mass="21444">MFTGIVEETGEVVSFSEEKEAYRLVVRAKDVLDGLKIGDSVACNGCCLTVVEIGADTLRFDLLGQTVRLTSFADLAPGSLINLERSLAANGRLGGHFVQGHIDETGTITVLEERGKDIYIRVKIPAGTGKYLAPKGSIAIDGISLTVAELHEDGFAVWIIPHTIEVTNLRQKKAGDRVNLEFDMLAKYLERLLQKDA</sequence>
<evidence type="ECO:0000256" key="2">
    <source>
        <dbReference type="ARBA" id="ARBA00002803"/>
    </source>
</evidence>
<keyword evidence="8 13" id="KW-0808">Transferase</keyword>
<dbReference type="PANTHER" id="PTHR21098">
    <property type="entry name" value="RIBOFLAVIN SYNTHASE ALPHA CHAIN"/>
    <property type="match status" value="1"/>
</dbReference>
<dbReference type="Proteomes" id="UP000546464">
    <property type="component" value="Unassembled WGS sequence"/>
</dbReference>
<accession>A0A842HBM3</accession>
<dbReference type="PROSITE" id="PS51177">
    <property type="entry name" value="LUMAZINE_BIND"/>
    <property type="match status" value="2"/>
</dbReference>
<dbReference type="GO" id="GO:0004746">
    <property type="term" value="F:riboflavin synthase activity"/>
    <property type="evidence" value="ECO:0007669"/>
    <property type="project" value="UniProtKB-UniRule"/>
</dbReference>
<dbReference type="FunFam" id="2.40.30.20:FF:000004">
    <property type="entry name" value="Riboflavin synthase, alpha subunit"/>
    <property type="match status" value="1"/>
</dbReference>
<evidence type="ECO:0000256" key="10">
    <source>
        <dbReference type="NCBIfam" id="TIGR00187"/>
    </source>
</evidence>
<dbReference type="InterPro" id="IPR026017">
    <property type="entry name" value="Lumazine-bd_dom"/>
</dbReference>
<feature type="repeat" description="Lumazine-binding" evidence="11">
    <location>
        <begin position="97"/>
        <end position="193"/>
    </location>
</feature>
<dbReference type="InterPro" id="IPR017938">
    <property type="entry name" value="Riboflavin_synthase-like_b-brl"/>
</dbReference>
<evidence type="ECO:0000313" key="13">
    <source>
        <dbReference type="EMBL" id="MBC2593559.1"/>
    </source>
</evidence>
<reference evidence="13 14" key="1">
    <citation type="submission" date="2020-07" db="EMBL/GenBank/DDBJ databases">
        <authorList>
            <person name="Feng X."/>
        </authorList>
    </citation>
    <scope>NUCLEOTIDE SEQUENCE [LARGE SCALE GENOMIC DNA]</scope>
    <source>
        <strain evidence="13 14">JCM31066</strain>
    </source>
</reference>
<dbReference type="InterPro" id="IPR001783">
    <property type="entry name" value="Lumazine-bd"/>
</dbReference>
<evidence type="ECO:0000256" key="3">
    <source>
        <dbReference type="ARBA" id="ARBA00004887"/>
    </source>
</evidence>
<dbReference type="PANTHER" id="PTHR21098:SF0">
    <property type="entry name" value="RIBOFLAVIN SYNTHASE"/>
    <property type="match status" value="1"/>
</dbReference>
<dbReference type="CDD" id="cd00402">
    <property type="entry name" value="Riboflavin_synthase_like"/>
    <property type="match status" value="1"/>
</dbReference>
<comment type="catalytic activity">
    <reaction evidence="1">
        <text>2 6,7-dimethyl-8-(1-D-ribityl)lumazine + H(+) = 5-amino-6-(D-ribitylamino)uracil + riboflavin</text>
        <dbReference type="Rhea" id="RHEA:20772"/>
        <dbReference type="ChEBI" id="CHEBI:15378"/>
        <dbReference type="ChEBI" id="CHEBI:15934"/>
        <dbReference type="ChEBI" id="CHEBI:57986"/>
        <dbReference type="ChEBI" id="CHEBI:58201"/>
        <dbReference type="EC" id="2.5.1.9"/>
    </reaction>
</comment>
<evidence type="ECO:0000256" key="4">
    <source>
        <dbReference type="ARBA" id="ARBA00011233"/>
    </source>
</evidence>
<comment type="pathway">
    <text evidence="3">Cofactor biosynthesis; riboflavin biosynthesis; riboflavin from 2-hydroxy-3-oxobutyl phosphate and 5-amino-6-(D-ribitylamino)uracil: step 2/2.</text>
</comment>
<dbReference type="Gene3D" id="2.40.30.20">
    <property type="match status" value="2"/>
</dbReference>
<protein>
    <recommendedName>
        <fullName evidence="6 10">Riboflavin synthase</fullName>
        <ecNumber evidence="5 10">2.5.1.9</ecNumber>
    </recommendedName>
</protein>
<evidence type="ECO:0000259" key="12">
    <source>
        <dbReference type="PROSITE" id="PS51177"/>
    </source>
</evidence>
<dbReference type="NCBIfam" id="TIGR00187">
    <property type="entry name" value="ribE"/>
    <property type="match status" value="1"/>
</dbReference>
<dbReference type="EMBL" id="JACHVB010000014">
    <property type="protein sequence ID" value="MBC2593559.1"/>
    <property type="molecule type" value="Genomic_DNA"/>
</dbReference>
<feature type="repeat" description="Lumazine-binding" evidence="11">
    <location>
        <begin position="1"/>
        <end position="96"/>
    </location>
</feature>
<dbReference type="RefSeq" id="WP_185674565.1">
    <property type="nucleotide sequence ID" value="NZ_JACHVB010000014.1"/>
</dbReference>
<evidence type="ECO:0000256" key="11">
    <source>
        <dbReference type="PROSITE-ProRule" id="PRU00524"/>
    </source>
</evidence>
<organism evidence="13 14">
    <name type="scientific">Ruficoccus amylovorans</name>
    <dbReference type="NCBI Taxonomy" id="1804625"/>
    <lineage>
        <taxon>Bacteria</taxon>
        <taxon>Pseudomonadati</taxon>
        <taxon>Verrucomicrobiota</taxon>
        <taxon>Opitutia</taxon>
        <taxon>Puniceicoccales</taxon>
        <taxon>Cerasicoccaceae</taxon>
        <taxon>Ruficoccus</taxon>
    </lineage>
</organism>
<evidence type="ECO:0000256" key="1">
    <source>
        <dbReference type="ARBA" id="ARBA00000968"/>
    </source>
</evidence>